<evidence type="ECO:0000313" key="1">
    <source>
        <dbReference type="EMBL" id="OGF30889.1"/>
    </source>
</evidence>
<dbReference type="AlphaFoldDB" id="A0A1F5SW97"/>
<dbReference type="Proteomes" id="UP000179001">
    <property type="component" value="Unassembled WGS sequence"/>
</dbReference>
<gene>
    <name evidence="1" type="ORF">A2478_00355</name>
</gene>
<name>A0A1F5SW97_9BACT</name>
<reference evidence="1 2" key="1">
    <citation type="journal article" date="2016" name="Nat. Commun.">
        <title>Thousands of microbial genomes shed light on interconnected biogeochemical processes in an aquifer system.</title>
        <authorList>
            <person name="Anantharaman K."/>
            <person name="Brown C.T."/>
            <person name="Hug L.A."/>
            <person name="Sharon I."/>
            <person name="Castelle C.J."/>
            <person name="Probst A.J."/>
            <person name="Thomas B.C."/>
            <person name="Singh A."/>
            <person name="Wilkins M.J."/>
            <person name="Karaoz U."/>
            <person name="Brodie E.L."/>
            <person name="Williams K.H."/>
            <person name="Hubbard S.S."/>
            <person name="Banfield J.F."/>
        </authorList>
    </citation>
    <scope>NUCLEOTIDE SEQUENCE [LARGE SCALE GENOMIC DNA]</scope>
</reference>
<dbReference type="EMBL" id="MFGJ01000008">
    <property type="protein sequence ID" value="OGF30889.1"/>
    <property type="molecule type" value="Genomic_DNA"/>
</dbReference>
<sequence length="102" mass="11789">MYLVYKISGPHKNDISLIDLSTLPIFLGFQVITGDHQIILIDPDLPQTPIVIRLNKPFTIQLGKNKFTGQLFNDYKRANNVLRFIKLINNFVFWRQLQTSAS</sequence>
<evidence type="ECO:0000313" key="2">
    <source>
        <dbReference type="Proteomes" id="UP000179001"/>
    </source>
</evidence>
<comment type="caution">
    <text evidence="1">The sequence shown here is derived from an EMBL/GenBank/DDBJ whole genome shotgun (WGS) entry which is preliminary data.</text>
</comment>
<proteinExistence type="predicted"/>
<protein>
    <submittedName>
        <fullName evidence="1">Uncharacterized protein</fullName>
    </submittedName>
</protein>
<organism evidence="1 2">
    <name type="scientific">Candidatus Falkowbacteria bacterium RIFOXYC2_FULL_36_12</name>
    <dbReference type="NCBI Taxonomy" id="1798002"/>
    <lineage>
        <taxon>Bacteria</taxon>
        <taxon>Candidatus Falkowiibacteriota</taxon>
    </lineage>
</organism>
<accession>A0A1F5SW97</accession>